<dbReference type="InterPro" id="IPR043504">
    <property type="entry name" value="Peptidase_S1_PA_chymotrypsin"/>
</dbReference>
<keyword evidence="2 3" id="KW-0802">TPR repeat</keyword>
<dbReference type="RefSeq" id="WP_252659417.1">
    <property type="nucleotide sequence ID" value="NZ_CP098611.1"/>
</dbReference>
<dbReference type="Pfam" id="PF13365">
    <property type="entry name" value="Trypsin_2"/>
    <property type="match status" value="1"/>
</dbReference>
<gene>
    <name evidence="5" type="ORF">NEA10_10320</name>
</gene>
<dbReference type="PANTHER" id="PTHR44858:SF1">
    <property type="entry name" value="UDP-N-ACETYLGLUCOSAMINE--PEPTIDE N-ACETYLGLUCOSAMINYLTRANSFERASE SPINDLY-RELATED"/>
    <property type="match status" value="1"/>
</dbReference>
<dbReference type="InterPro" id="IPR050498">
    <property type="entry name" value="Ycf3"/>
</dbReference>
<dbReference type="PANTHER" id="PTHR44858">
    <property type="entry name" value="TETRATRICOPEPTIDE REPEAT PROTEIN 6"/>
    <property type="match status" value="1"/>
</dbReference>
<dbReference type="Proteomes" id="UP001056708">
    <property type="component" value="Chromosome"/>
</dbReference>
<evidence type="ECO:0000313" key="6">
    <source>
        <dbReference type="Proteomes" id="UP001056708"/>
    </source>
</evidence>
<evidence type="ECO:0000256" key="1">
    <source>
        <dbReference type="ARBA" id="ARBA00022737"/>
    </source>
</evidence>
<dbReference type="SUPFAM" id="SSF48452">
    <property type="entry name" value="TPR-like"/>
    <property type="match status" value="1"/>
</dbReference>
<keyword evidence="1" id="KW-0677">Repeat</keyword>
<proteinExistence type="predicted"/>
<dbReference type="InterPro" id="IPR009003">
    <property type="entry name" value="Peptidase_S1_PA"/>
</dbReference>
<dbReference type="SMART" id="SM00028">
    <property type="entry name" value="TPR"/>
    <property type="match status" value="6"/>
</dbReference>
<feature type="repeat" description="TPR" evidence="3">
    <location>
        <begin position="393"/>
        <end position="426"/>
    </location>
</feature>
<reference evidence="5" key="1">
    <citation type="submission" date="2022-06" db="EMBL/GenBank/DDBJ databases">
        <title>Genome sequence of Phormidium yuhuli AB48 isolated from an industrial photobioreactor environment.</title>
        <authorList>
            <person name="Qiu Y."/>
            <person name="Noonan A.J.C."/>
            <person name="Dofher K."/>
            <person name="Koch M."/>
            <person name="Kieft B."/>
            <person name="Lin X."/>
            <person name="Ziels R.M."/>
            <person name="Hallam S.J."/>
        </authorList>
    </citation>
    <scope>NUCLEOTIDE SEQUENCE</scope>
    <source>
        <strain evidence="5">AB48</strain>
    </source>
</reference>
<evidence type="ECO:0000256" key="2">
    <source>
        <dbReference type="ARBA" id="ARBA00022803"/>
    </source>
</evidence>
<evidence type="ECO:0000256" key="3">
    <source>
        <dbReference type="PROSITE-ProRule" id="PRU00339"/>
    </source>
</evidence>
<protein>
    <submittedName>
        <fullName evidence="5">Tetratricopeptide repeat protein</fullName>
    </submittedName>
</protein>
<dbReference type="SUPFAM" id="SSF50494">
    <property type="entry name" value="Trypsin-like serine proteases"/>
    <property type="match status" value="1"/>
</dbReference>
<feature type="repeat" description="TPR" evidence="3">
    <location>
        <begin position="288"/>
        <end position="321"/>
    </location>
</feature>
<accession>A0ABY5AM08</accession>
<dbReference type="InterPro" id="IPR019734">
    <property type="entry name" value="TPR_rpt"/>
</dbReference>
<dbReference type="PROSITE" id="PS50005">
    <property type="entry name" value="TPR"/>
    <property type="match status" value="4"/>
</dbReference>
<dbReference type="EMBL" id="CP098611">
    <property type="protein sequence ID" value="USR89289.1"/>
    <property type="molecule type" value="Genomic_DNA"/>
</dbReference>
<evidence type="ECO:0000313" key="5">
    <source>
        <dbReference type="EMBL" id="USR89289.1"/>
    </source>
</evidence>
<dbReference type="Gene3D" id="2.40.10.10">
    <property type="entry name" value="Trypsin-like serine proteases"/>
    <property type="match status" value="2"/>
</dbReference>
<dbReference type="Pfam" id="PF13414">
    <property type="entry name" value="TPR_11"/>
    <property type="match status" value="1"/>
</dbReference>
<dbReference type="InterPro" id="IPR011990">
    <property type="entry name" value="TPR-like_helical_dom_sf"/>
</dbReference>
<feature type="repeat" description="TPR" evidence="3">
    <location>
        <begin position="427"/>
        <end position="460"/>
    </location>
</feature>
<sequence length="567" mass="61980">MFSYLDASKWVAVCTTASLGVGLATVLVPRAAIAFDSRLAENVTVQINGYSEPDDGFPGGSGVIVGREGDRYWVLTALHVVCDRIPMREPITCRQDVAENRRYRIRTASGQEYEMRDVQALQQRSNDPDLALVQFESSREYSLATLGDSDQAQLGSSIYVAGFPAAFQTAGADRDFYLSQGPVVSRRRQGIQGYTLIYGASTKIGMSGGPVFDSDNRVVGIHGIADTDLSGQSETGEGAQVKSGFNGGIPIASFMELRQSQQVQVPNLNQDNAPPSQAPANIANPQTAQDYQISGTIEAYEGNLHSAQERFNQALAMDPNLEGLGRLHVQQGNLYFAQGDYQGAIAEFTAAIEAEDESGMAYTNRAVAQIQLRDYAAAIEDLTAAIANGDYDARTHYNRGVAHARRGNLQAAQQDYTRAIQLDSNFAAPFNARANLALDEGNLEAALQDYERAIAANPNFADAYNNRGVIYNQYAIAAYEQGDVSEAISQMERAIADLDRARELFLETGRSMQHQEVMFNLQNLQNNLQTLQRQQRRPTPTPQQTRPPAPQPTPQPTPQPDNPGFMF</sequence>
<organism evidence="5 6">
    <name type="scientific">Phormidium yuhuli AB48</name>
    <dbReference type="NCBI Taxonomy" id="2940671"/>
    <lineage>
        <taxon>Bacteria</taxon>
        <taxon>Bacillati</taxon>
        <taxon>Cyanobacteriota</taxon>
        <taxon>Cyanophyceae</taxon>
        <taxon>Oscillatoriophycideae</taxon>
        <taxon>Oscillatoriales</taxon>
        <taxon>Oscillatoriaceae</taxon>
        <taxon>Phormidium</taxon>
        <taxon>Phormidium yuhuli</taxon>
    </lineage>
</organism>
<feature type="compositionally biased region" description="Pro residues" evidence="4">
    <location>
        <begin position="539"/>
        <end position="561"/>
    </location>
</feature>
<evidence type="ECO:0000256" key="4">
    <source>
        <dbReference type="SAM" id="MobiDB-lite"/>
    </source>
</evidence>
<dbReference type="Gene3D" id="1.25.40.10">
    <property type="entry name" value="Tetratricopeptide repeat domain"/>
    <property type="match status" value="2"/>
</dbReference>
<dbReference type="Pfam" id="PF13432">
    <property type="entry name" value="TPR_16"/>
    <property type="match status" value="1"/>
</dbReference>
<feature type="region of interest" description="Disordered" evidence="4">
    <location>
        <begin position="530"/>
        <end position="567"/>
    </location>
</feature>
<keyword evidence="6" id="KW-1185">Reference proteome</keyword>
<feature type="repeat" description="TPR" evidence="3">
    <location>
        <begin position="325"/>
        <end position="358"/>
    </location>
</feature>
<name>A0ABY5AM08_9CYAN</name>